<dbReference type="InterPro" id="IPR000504">
    <property type="entry name" value="RRM_dom"/>
</dbReference>
<protein>
    <recommendedName>
        <fullName evidence="4">RRM domain-containing protein</fullName>
    </recommendedName>
</protein>
<dbReference type="InterPro" id="IPR051847">
    <property type="entry name" value="RNA_proc/Spliceosome_comp"/>
</dbReference>
<feature type="region of interest" description="Disordered" evidence="3">
    <location>
        <begin position="1"/>
        <end position="29"/>
    </location>
</feature>
<keyword evidence="1 2" id="KW-0694">RNA-binding</keyword>
<evidence type="ECO:0000313" key="5">
    <source>
        <dbReference type="EMBL" id="MED6167351.1"/>
    </source>
</evidence>
<dbReference type="SUPFAM" id="SSF54928">
    <property type="entry name" value="RNA-binding domain, RBD"/>
    <property type="match status" value="1"/>
</dbReference>
<evidence type="ECO:0000256" key="3">
    <source>
        <dbReference type="SAM" id="MobiDB-lite"/>
    </source>
</evidence>
<feature type="domain" description="RRM" evidence="4">
    <location>
        <begin position="49"/>
        <end position="127"/>
    </location>
</feature>
<dbReference type="EMBL" id="JASCZI010151038">
    <property type="protein sequence ID" value="MED6167351.1"/>
    <property type="molecule type" value="Genomic_DNA"/>
</dbReference>
<reference evidence="5 6" key="1">
    <citation type="journal article" date="2023" name="Plants (Basel)">
        <title>Bridging the Gap: Combining Genomics and Transcriptomics Approaches to Understand Stylosanthes scabra, an Orphan Legume from the Brazilian Caatinga.</title>
        <authorList>
            <person name="Ferreira-Neto J.R.C."/>
            <person name="da Silva M.D."/>
            <person name="Binneck E."/>
            <person name="de Melo N.F."/>
            <person name="da Silva R.H."/>
            <person name="de Melo A.L.T.M."/>
            <person name="Pandolfi V."/>
            <person name="Bustamante F.O."/>
            <person name="Brasileiro-Vidal A.C."/>
            <person name="Benko-Iseppon A.M."/>
        </authorList>
    </citation>
    <scope>NUCLEOTIDE SEQUENCE [LARGE SCALE GENOMIC DNA]</scope>
    <source>
        <tissue evidence="5">Leaves</tissue>
    </source>
</reference>
<proteinExistence type="predicted"/>
<dbReference type="PANTHER" id="PTHR45880">
    <property type="entry name" value="RNA-BINDING MOTIF PROTEIN, X-LINKED 2"/>
    <property type="match status" value="1"/>
</dbReference>
<dbReference type="SMART" id="SM00360">
    <property type="entry name" value="RRM"/>
    <property type="match status" value="1"/>
</dbReference>
<evidence type="ECO:0000256" key="2">
    <source>
        <dbReference type="PROSITE-ProRule" id="PRU00176"/>
    </source>
</evidence>
<name>A0ABU6V4T4_9FABA</name>
<dbReference type="PANTHER" id="PTHR45880:SF1">
    <property type="entry name" value="RNA-BINDING MOTIF PROTEIN, X-LINKED 2"/>
    <property type="match status" value="1"/>
</dbReference>
<feature type="compositionally biased region" description="Acidic residues" evidence="3">
    <location>
        <begin position="1"/>
        <end position="10"/>
    </location>
</feature>
<evidence type="ECO:0000256" key="1">
    <source>
        <dbReference type="ARBA" id="ARBA00022884"/>
    </source>
</evidence>
<dbReference type="InterPro" id="IPR012677">
    <property type="entry name" value="Nucleotide-bd_a/b_plait_sf"/>
</dbReference>
<evidence type="ECO:0000313" key="6">
    <source>
        <dbReference type="Proteomes" id="UP001341840"/>
    </source>
</evidence>
<organism evidence="5 6">
    <name type="scientific">Stylosanthes scabra</name>
    <dbReference type="NCBI Taxonomy" id="79078"/>
    <lineage>
        <taxon>Eukaryota</taxon>
        <taxon>Viridiplantae</taxon>
        <taxon>Streptophyta</taxon>
        <taxon>Embryophyta</taxon>
        <taxon>Tracheophyta</taxon>
        <taxon>Spermatophyta</taxon>
        <taxon>Magnoliopsida</taxon>
        <taxon>eudicotyledons</taxon>
        <taxon>Gunneridae</taxon>
        <taxon>Pentapetalae</taxon>
        <taxon>rosids</taxon>
        <taxon>fabids</taxon>
        <taxon>Fabales</taxon>
        <taxon>Fabaceae</taxon>
        <taxon>Papilionoideae</taxon>
        <taxon>50 kb inversion clade</taxon>
        <taxon>dalbergioids sensu lato</taxon>
        <taxon>Dalbergieae</taxon>
        <taxon>Pterocarpus clade</taxon>
        <taxon>Stylosanthes</taxon>
    </lineage>
</organism>
<gene>
    <name evidence="5" type="ORF">PIB30_001773</name>
</gene>
<comment type="caution">
    <text evidence="5">The sequence shown here is derived from an EMBL/GenBank/DDBJ whole genome shotgun (WGS) entry which is preliminary data.</text>
</comment>
<accession>A0ABU6V4T4</accession>
<dbReference type="Pfam" id="PF00076">
    <property type="entry name" value="RRM_1"/>
    <property type="match status" value="1"/>
</dbReference>
<feature type="compositionally biased region" description="Basic and acidic residues" evidence="3">
    <location>
        <begin position="132"/>
        <end position="147"/>
    </location>
</feature>
<feature type="region of interest" description="Disordered" evidence="3">
    <location>
        <begin position="132"/>
        <end position="153"/>
    </location>
</feature>
<dbReference type="InterPro" id="IPR035979">
    <property type="entry name" value="RBD_domain_sf"/>
</dbReference>
<dbReference type="PROSITE" id="PS50102">
    <property type="entry name" value="RRM"/>
    <property type="match status" value="1"/>
</dbReference>
<dbReference type="Proteomes" id="UP001341840">
    <property type="component" value="Unassembled WGS sequence"/>
</dbReference>
<dbReference type="CDD" id="cd00590">
    <property type="entry name" value="RRM_SF"/>
    <property type="match status" value="1"/>
</dbReference>
<evidence type="ECO:0000259" key="4">
    <source>
        <dbReference type="PROSITE" id="PS50102"/>
    </source>
</evidence>
<keyword evidence="6" id="KW-1185">Reference proteome</keyword>
<dbReference type="Gene3D" id="3.30.70.330">
    <property type="match status" value="1"/>
</dbReference>
<sequence>MEHEDGETEGGDWQIYTSRRKGHGVRSAERRTSSNDVHWKWVRLENSSHSVFVENLPDNVTKGLLYRVFGRLGNIVDIFISRRVKGGKRKTFAFVRFDARGEAVRAVQTMNGVFIGMRKIFSRTKKEGSRLREWPVERGEQRKEEKGSFNMNTLKGHARKDLDEVRREPQSVELPKESSLEKIRKCIEVEPCQMQTDSLRRSLVGECKKEIVMERVTRRLREEWKGPGQIEWSDIGPNMCLLTFDSEEYMEIAKESSLLLSLFEELRSEWRFL</sequence>